<name>A0A7X3F8R3_9PSED</name>
<reference evidence="1 2" key="1">
    <citation type="submission" date="2019-10" db="EMBL/GenBank/DDBJ databases">
        <title>XDR Pseudomonas monteilii producing IMP-16 from LCR.</title>
        <authorList>
            <person name="Ballaben A."/>
            <person name="Doi Y."/>
        </authorList>
    </citation>
    <scope>NUCLEOTIDE SEQUENCE [LARGE SCALE GENOMIC DNA]</scope>
    <source>
        <strain evidence="1 2">597/14</strain>
    </source>
</reference>
<organism evidence="1 2">
    <name type="scientific">Pseudomonas monteilii</name>
    <dbReference type="NCBI Taxonomy" id="76759"/>
    <lineage>
        <taxon>Bacteria</taxon>
        <taxon>Pseudomonadati</taxon>
        <taxon>Pseudomonadota</taxon>
        <taxon>Gammaproteobacteria</taxon>
        <taxon>Pseudomonadales</taxon>
        <taxon>Pseudomonadaceae</taxon>
        <taxon>Pseudomonas</taxon>
    </lineage>
</organism>
<accession>A0A7X3F8R3</accession>
<evidence type="ECO:0000313" key="2">
    <source>
        <dbReference type="Proteomes" id="UP000440965"/>
    </source>
</evidence>
<dbReference type="EMBL" id="WEIK01000063">
    <property type="protein sequence ID" value="MVF53235.1"/>
    <property type="molecule type" value="Genomic_DNA"/>
</dbReference>
<comment type="caution">
    <text evidence="1">The sequence shown here is derived from an EMBL/GenBank/DDBJ whole genome shotgun (WGS) entry which is preliminary data.</text>
</comment>
<dbReference type="Proteomes" id="UP000440965">
    <property type="component" value="Unassembled WGS sequence"/>
</dbReference>
<protein>
    <submittedName>
        <fullName evidence="1">Uncharacterized protein</fullName>
    </submittedName>
</protein>
<gene>
    <name evidence="1" type="ORF">F9Z43_28865</name>
</gene>
<evidence type="ECO:0000313" key="1">
    <source>
        <dbReference type="EMBL" id="MVF53235.1"/>
    </source>
</evidence>
<proteinExistence type="predicted"/>
<dbReference type="AlphaFoldDB" id="A0A7X3F8R3"/>
<sequence length="133" mass="15408">MASDDSLHFLENRRRRALWILAHLDPGDPRALCVLRVLDEIDQQERPSLGSLRILSVEEISNQVTAEPHPIGTSIVRDDAIPEPWRERFLCASYGSTRVAEGGYLHDWLKFLSKWQQEMTHLERHRAARDRKG</sequence>